<dbReference type="Gene3D" id="3.40.50.150">
    <property type="entry name" value="Vaccinia Virus protein VP39"/>
    <property type="match status" value="1"/>
</dbReference>
<dbReference type="GO" id="GO:0018872">
    <property type="term" value="P:arsonoacetate metabolic process"/>
    <property type="evidence" value="ECO:0007669"/>
    <property type="project" value="TreeGrafter"/>
</dbReference>
<dbReference type="Pfam" id="PF13847">
    <property type="entry name" value="Methyltransf_31"/>
    <property type="match status" value="1"/>
</dbReference>
<evidence type="ECO:0000259" key="8">
    <source>
        <dbReference type="Pfam" id="PF13847"/>
    </source>
</evidence>
<dbReference type="PANTHER" id="PTHR43675">
    <property type="entry name" value="ARSENITE METHYLTRANSFERASE"/>
    <property type="match status" value="1"/>
</dbReference>
<dbReference type="GO" id="GO:0030791">
    <property type="term" value="F:arsenite methyltransferase activity"/>
    <property type="evidence" value="ECO:0007669"/>
    <property type="project" value="UniProtKB-EC"/>
</dbReference>
<dbReference type="InterPro" id="IPR026669">
    <property type="entry name" value="Arsenite_MeTrfase-like"/>
</dbReference>
<evidence type="ECO:0000313" key="10">
    <source>
        <dbReference type="Proteomes" id="UP000694621"/>
    </source>
</evidence>
<evidence type="ECO:0000256" key="5">
    <source>
        <dbReference type="ARBA" id="ARBA00047943"/>
    </source>
</evidence>
<comment type="catalytic activity">
    <reaction evidence="6">
        <text>arsenic triglutathione + 3 [thioredoxin]-dithiol + 3 S-adenosyl-L-methionine = trimethylarsine + 3 [thioredoxin]-disulfide + 3 glutathione + 3 S-adenosyl-L-homocysteine + 3 H(+)</text>
        <dbReference type="Rhea" id="RHEA:69432"/>
        <dbReference type="Rhea" id="RHEA-COMP:10698"/>
        <dbReference type="Rhea" id="RHEA-COMP:10700"/>
        <dbReference type="ChEBI" id="CHEBI:15378"/>
        <dbReference type="ChEBI" id="CHEBI:27130"/>
        <dbReference type="ChEBI" id="CHEBI:29950"/>
        <dbReference type="ChEBI" id="CHEBI:50058"/>
        <dbReference type="ChEBI" id="CHEBI:57856"/>
        <dbReference type="ChEBI" id="CHEBI:57925"/>
        <dbReference type="ChEBI" id="CHEBI:59789"/>
        <dbReference type="ChEBI" id="CHEBI:183640"/>
        <dbReference type="EC" id="2.1.1.137"/>
    </reaction>
</comment>
<feature type="transmembrane region" description="Helical" evidence="7">
    <location>
        <begin position="300"/>
        <end position="318"/>
    </location>
</feature>
<keyword evidence="7" id="KW-0812">Transmembrane</keyword>
<dbReference type="Gene3D" id="3.40.5.100">
    <property type="match status" value="1"/>
</dbReference>
<dbReference type="EC" id="2.1.1.137" evidence="2"/>
<evidence type="ECO:0000313" key="9">
    <source>
        <dbReference type="Ensembl" id="ENSAMXP00005004167.1"/>
    </source>
</evidence>
<accession>A0A8B9GY12</accession>
<dbReference type="SUPFAM" id="SSF53335">
    <property type="entry name" value="S-adenosyl-L-methionine-dependent methyltransferases"/>
    <property type="match status" value="1"/>
</dbReference>
<keyword evidence="7" id="KW-0472">Membrane</keyword>
<reference evidence="9" key="1">
    <citation type="submission" date="2025-08" db="UniProtKB">
        <authorList>
            <consortium name="Ensembl"/>
        </authorList>
    </citation>
    <scope>IDENTIFICATION</scope>
</reference>
<evidence type="ECO:0000256" key="2">
    <source>
        <dbReference type="ARBA" id="ARBA00034521"/>
    </source>
</evidence>
<dbReference type="Ensembl" id="ENSAMXT00005004739.1">
    <property type="protein sequence ID" value="ENSAMXP00005004167.1"/>
    <property type="gene ID" value="ENSAMXG00005002525.1"/>
</dbReference>
<keyword evidence="7" id="KW-1133">Transmembrane helix</keyword>
<dbReference type="CDD" id="cd02440">
    <property type="entry name" value="AdoMet_MTases"/>
    <property type="match status" value="1"/>
</dbReference>
<protein>
    <recommendedName>
        <fullName evidence="3">Arsenite methyltransferase</fullName>
        <ecNumber evidence="2">2.1.1.137</ecNumber>
    </recommendedName>
</protein>
<dbReference type="PANTHER" id="PTHR43675:SF7">
    <property type="entry name" value="ARSENITE METHYLTRANSFERASE"/>
    <property type="match status" value="1"/>
</dbReference>
<dbReference type="InterPro" id="IPR025714">
    <property type="entry name" value="Methyltranfer_dom"/>
</dbReference>
<comment type="catalytic activity">
    <reaction evidence="5">
        <text>arsenic triglutathione + 2 [thioredoxin]-dithiol + 2 S-adenosyl-L-methionine + H2O = dimethylarsinous acid + 2 [thioredoxin]-disulfide + 3 glutathione + 2 S-adenosyl-L-homocysteine + 2 H(+)</text>
        <dbReference type="Rhea" id="RHEA:69464"/>
        <dbReference type="Rhea" id="RHEA-COMP:10698"/>
        <dbReference type="Rhea" id="RHEA-COMP:10700"/>
        <dbReference type="ChEBI" id="CHEBI:15377"/>
        <dbReference type="ChEBI" id="CHEBI:15378"/>
        <dbReference type="ChEBI" id="CHEBI:23808"/>
        <dbReference type="ChEBI" id="CHEBI:29950"/>
        <dbReference type="ChEBI" id="CHEBI:50058"/>
        <dbReference type="ChEBI" id="CHEBI:57856"/>
        <dbReference type="ChEBI" id="CHEBI:57925"/>
        <dbReference type="ChEBI" id="CHEBI:59789"/>
        <dbReference type="ChEBI" id="CHEBI:183640"/>
        <dbReference type="EC" id="2.1.1.137"/>
    </reaction>
</comment>
<dbReference type="Proteomes" id="UP000694621">
    <property type="component" value="Unplaced"/>
</dbReference>
<dbReference type="AlphaFoldDB" id="A0A8B9GY12"/>
<evidence type="ECO:0000256" key="7">
    <source>
        <dbReference type="SAM" id="Phobius"/>
    </source>
</evidence>
<organism evidence="9 10">
    <name type="scientific">Astyanax mexicanus</name>
    <name type="common">Blind cave fish</name>
    <name type="synonym">Astyanax fasciatus mexicanus</name>
    <dbReference type="NCBI Taxonomy" id="7994"/>
    <lineage>
        <taxon>Eukaryota</taxon>
        <taxon>Metazoa</taxon>
        <taxon>Chordata</taxon>
        <taxon>Craniata</taxon>
        <taxon>Vertebrata</taxon>
        <taxon>Euteleostomi</taxon>
        <taxon>Actinopterygii</taxon>
        <taxon>Neopterygii</taxon>
        <taxon>Teleostei</taxon>
        <taxon>Ostariophysi</taxon>
        <taxon>Characiformes</taxon>
        <taxon>Characoidei</taxon>
        <taxon>Acestrorhamphidae</taxon>
        <taxon>Acestrorhamphinae</taxon>
        <taxon>Astyanax</taxon>
    </lineage>
</organism>
<comment type="similarity">
    <text evidence="1">Belongs to the methyltransferase superfamily. Arsenite methyltransferase family.</text>
</comment>
<sequence>LSSFVLLKVIFLCTLYIHYIMTIPKSYYSSLETGEDLQTSAACPAPSRLLSPSAKTALQQVHPDVCKRFLGCGVVVPEKLKGCSILDLGSGSGRDCYMLSKLVGEDGHVTGIDMTSELVEASRKYIQYHQELFGYAKPNTVFLQGYMEKLGEAGIKDSSVDVIVYEGGELYFSDMYANKVVPDSFREDAVLWVDKWIFKNMSEGHKKQCDIKYASGTYRIFKLPKHSIRSKALVTYKGTVPDCEEHFAFDASYSFKTNLTMDVDAEMAAILQCTRFSSDFTVQMTDEPDPSLDPTRQVVVIHYSILLIFLNTFYLKLLKRPKSR</sequence>
<dbReference type="GO" id="GO:0009404">
    <property type="term" value="P:toxin metabolic process"/>
    <property type="evidence" value="ECO:0007669"/>
    <property type="project" value="TreeGrafter"/>
</dbReference>
<dbReference type="GO" id="GO:0005829">
    <property type="term" value="C:cytosol"/>
    <property type="evidence" value="ECO:0007669"/>
    <property type="project" value="TreeGrafter"/>
</dbReference>
<evidence type="ECO:0000256" key="1">
    <source>
        <dbReference type="ARBA" id="ARBA00034487"/>
    </source>
</evidence>
<evidence type="ECO:0000256" key="4">
    <source>
        <dbReference type="ARBA" id="ARBA00047941"/>
    </source>
</evidence>
<evidence type="ECO:0000256" key="6">
    <source>
        <dbReference type="ARBA" id="ARBA00048428"/>
    </source>
</evidence>
<evidence type="ECO:0000256" key="3">
    <source>
        <dbReference type="ARBA" id="ARBA00034545"/>
    </source>
</evidence>
<comment type="catalytic activity">
    <reaction evidence="4">
        <text>arsenic triglutathione + [thioredoxin]-dithiol + S-adenosyl-L-methionine + 2 H2O = methylarsonous acid + [thioredoxin]-disulfide + 3 glutathione + S-adenosyl-L-homocysteine + H(+)</text>
        <dbReference type="Rhea" id="RHEA:69460"/>
        <dbReference type="Rhea" id="RHEA-COMP:10698"/>
        <dbReference type="Rhea" id="RHEA-COMP:10700"/>
        <dbReference type="ChEBI" id="CHEBI:15377"/>
        <dbReference type="ChEBI" id="CHEBI:15378"/>
        <dbReference type="ChEBI" id="CHEBI:17826"/>
        <dbReference type="ChEBI" id="CHEBI:29950"/>
        <dbReference type="ChEBI" id="CHEBI:50058"/>
        <dbReference type="ChEBI" id="CHEBI:57856"/>
        <dbReference type="ChEBI" id="CHEBI:57925"/>
        <dbReference type="ChEBI" id="CHEBI:59789"/>
        <dbReference type="ChEBI" id="CHEBI:183640"/>
        <dbReference type="EC" id="2.1.1.137"/>
    </reaction>
</comment>
<proteinExistence type="inferred from homology"/>
<dbReference type="InterPro" id="IPR029063">
    <property type="entry name" value="SAM-dependent_MTases_sf"/>
</dbReference>
<name>A0A8B9GY12_ASTMX</name>
<feature type="domain" description="Methyltransferase" evidence="8">
    <location>
        <begin position="81"/>
        <end position="165"/>
    </location>
</feature>